<keyword evidence="2" id="KW-0805">Transcription regulation</keyword>
<dbReference type="InterPro" id="IPR014284">
    <property type="entry name" value="RNA_pol_sigma-70_dom"/>
</dbReference>
<evidence type="ECO:0000256" key="5">
    <source>
        <dbReference type="ARBA" id="ARBA00023163"/>
    </source>
</evidence>
<evidence type="ECO:0000259" key="7">
    <source>
        <dbReference type="Pfam" id="PF04542"/>
    </source>
</evidence>
<dbReference type="InterPro" id="IPR007627">
    <property type="entry name" value="RNA_pol_sigma70_r2"/>
</dbReference>
<dbReference type="Pfam" id="PF08281">
    <property type="entry name" value="Sigma70_r4_2"/>
    <property type="match status" value="1"/>
</dbReference>
<dbReference type="EMBL" id="UOEK01000177">
    <property type="protein sequence ID" value="VAW00001.1"/>
    <property type="molecule type" value="Genomic_DNA"/>
</dbReference>
<dbReference type="InterPro" id="IPR013249">
    <property type="entry name" value="RNA_pol_sigma70_r4_t2"/>
</dbReference>
<dbReference type="InterPro" id="IPR013325">
    <property type="entry name" value="RNA_pol_sigma_r2"/>
</dbReference>
<dbReference type="PANTHER" id="PTHR43133">
    <property type="entry name" value="RNA POLYMERASE ECF-TYPE SIGMA FACTO"/>
    <property type="match status" value="1"/>
</dbReference>
<dbReference type="InterPro" id="IPR013324">
    <property type="entry name" value="RNA_pol_sigma_r3/r4-like"/>
</dbReference>
<feature type="domain" description="RNA polymerase sigma factor 70 region 4 type 2" evidence="8">
    <location>
        <begin position="109"/>
        <end position="161"/>
    </location>
</feature>
<sequence length="169" mass="19443">MAEELVPDWEDVARRYGRKIYNYAYRLTGNPDDSADLVQEVLLRVRKGLQRYTPGSFEGWLWRITRNAFLDDVRRRKRRPTVPLGDDDRGIGNPSPSPDEVLSSVRLSEDVQAALLKLPMDFRECVVLCDVVGLTYDEISDAVDIPVGTVRSRIHRGRKMLRDTLTWPL</sequence>
<evidence type="ECO:0000313" key="9">
    <source>
        <dbReference type="EMBL" id="VAW00001.1"/>
    </source>
</evidence>
<evidence type="ECO:0000256" key="1">
    <source>
        <dbReference type="ARBA" id="ARBA00010641"/>
    </source>
</evidence>
<dbReference type="SUPFAM" id="SSF88946">
    <property type="entry name" value="Sigma2 domain of RNA polymerase sigma factors"/>
    <property type="match status" value="1"/>
</dbReference>
<dbReference type="PANTHER" id="PTHR43133:SF8">
    <property type="entry name" value="RNA POLYMERASE SIGMA FACTOR HI_1459-RELATED"/>
    <property type="match status" value="1"/>
</dbReference>
<proteinExistence type="inferred from homology"/>
<comment type="similarity">
    <text evidence="1">Belongs to the sigma-70 factor family. ECF subfamily.</text>
</comment>
<feature type="region of interest" description="Disordered" evidence="6">
    <location>
        <begin position="81"/>
        <end position="101"/>
    </location>
</feature>
<evidence type="ECO:0000259" key="8">
    <source>
        <dbReference type="Pfam" id="PF08281"/>
    </source>
</evidence>
<dbReference type="AlphaFoldDB" id="A0A3B0S232"/>
<dbReference type="Gene3D" id="1.10.10.10">
    <property type="entry name" value="Winged helix-like DNA-binding domain superfamily/Winged helix DNA-binding domain"/>
    <property type="match status" value="1"/>
</dbReference>
<evidence type="ECO:0000256" key="6">
    <source>
        <dbReference type="SAM" id="MobiDB-lite"/>
    </source>
</evidence>
<gene>
    <name evidence="9" type="ORF">MNBD_ACTINO02-2077</name>
</gene>
<accession>A0A3B0S232</accession>
<dbReference type="NCBIfam" id="TIGR02937">
    <property type="entry name" value="sigma70-ECF"/>
    <property type="match status" value="1"/>
</dbReference>
<dbReference type="CDD" id="cd06171">
    <property type="entry name" value="Sigma70_r4"/>
    <property type="match status" value="1"/>
</dbReference>
<dbReference type="GO" id="GO:0003677">
    <property type="term" value="F:DNA binding"/>
    <property type="evidence" value="ECO:0007669"/>
    <property type="project" value="UniProtKB-KW"/>
</dbReference>
<keyword evidence="5" id="KW-0804">Transcription</keyword>
<keyword evidence="4" id="KW-0238">DNA-binding</keyword>
<evidence type="ECO:0000256" key="3">
    <source>
        <dbReference type="ARBA" id="ARBA00023082"/>
    </source>
</evidence>
<dbReference type="Gene3D" id="1.10.1740.10">
    <property type="match status" value="1"/>
</dbReference>
<evidence type="ECO:0000256" key="4">
    <source>
        <dbReference type="ARBA" id="ARBA00023125"/>
    </source>
</evidence>
<reference evidence="9" key="1">
    <citation type="submission" date="2018-06" db="EMBL/GenBank/DDBJ databases">
        <authorList>
            <person name="Zhirakovskaya E."/>
        </authorList>
    </citation>
    <scope>NUCLEOTIDE SEQUENCE</scope>
</reference>
<dbReference type="InterPro" id="IPR036388">
    <property type="entry name" value="WH-like_DNA-bd_sf"/>
</dbReference>
<dbReference type="SUPFAM" id="SSF88659">
    <property type="entry name" value="Sigma3 and sigma4 domains of RNA polymerase sigma factors"/>
    <property type="match status" value="1"/>
</dbReference>
<keyword evidence="3" id="KW-0731">Sigma factor</keyword>
<evidence type="ECO:0000256" key="2">
    <source>
        <dbReference type="ARBA" id="ARBA00023015"/>
    </source>
</evidence>
<dbReference type="GO" id="GO:0016987">
    <property type="term" value="F:sigma factor activity"/>
    <property type="evidence" value="ECO:0007669"/>
    <property type="project" value="UniProtKB-KW"/>
</dbReference>
<dbReference type="GO" id="GO:0006352">
    <property type="term" value="P:DNA-templated transcription initiation"/>
    <property type="evidence" value="ECO:0007669"/>
    <property type="project" value="InterPro"/>
</dbReference>
<dbReference type="InterPro" id="IPR039425">
    <property type="entry name" value="RNA_pol_sigma-70-like"/>
</dbReference>
<feature type="domain" description="RNA polymerase sigma-70 region 2" evidence="7">
    <location>
        <begin position="14"/>
        <end position="79"/>
    </location>
</feature>
<dbReference type="Pfam" id="PF04542">
    <property type="entry name" value="Sigma70_r2"/>
    <property type="match status" value="1"/>
</dbReference>
<organism evidence="9">
    <name type="scientific">hydrothermal vent metagenome</name>
    <dbReference type="NCBI Taxonomy" id="652676"/>
    <lineage>
        <taxon>unclassified sequences</taxon>
        <taxon>metagenomes</taxon>
        <taxon>ecological metagenomes</taxon>
    </lineage>
</organism>
<protein>
    <submittedName>
        <fullName evidence="9">Alternative RNA polymerase sigma factor SigE</fullName>
    </submittedName>
</protein>
<name>A0A3B0S232_9ZZZZ</name>